<dbReference type="SUPFAM" id="SSF88697">
    <property type="entry name" value="PUA domain-like"/>
    <property type="match status" value="1"/>
</dbReference>
<evidence type="ECO:0000256" key="11">
    <source>
        <dbReference type="ARBA" id="ARBA00047944"/>
    </source>
</evidence>
<dbReference type="InterPro" id="IPR046886">
    <property type="entry name" value="RsmE_MTase_dom"/>
</dbReference>
<dbReference type="RefSeq" id="WP_107755046.1">
    <property type="nucleotide sequence ID" value="NZ_QBKF01000020.1"/>
</dbReference>
<dbReference type="Proteomes" id="UP000244810">
    <property type="component" value="Unassembled WGS sequence"/>
</dbReference>
<evidence type="ECO:0000259" key="13">
    <source>
        <dbReference type="Pfam" id="PF04452"/>
    </source>
</evidence>
<feature type="domain" description="Ribosomal RNA small subunit methyltransferase E methyltransferase" evidence="13">
    <location>
        <begin position="87"/>
        <end position="240"/>
    </location>
</feature>
<dbReference type="Gene3D" id="2.40.240.20">
    <property type="entry name" value="Hypothetical PUA domain-like, domain 1"/>
    <property type="match status" value="1"/>
</dbReference>
<comment type="function">
    <text evidence="10 12">Specifically methylates the N3 position of the uracil ring of uridine 1498 (m3U1498) in 16S rRNA. Acts on the fully assembled 30S ribosomal subunit.</text>
</comment>
<keyword evidence="7 12" id="KW-0489">Methyltransferase</keyword>
<dbReference type="PIRSF" id="PIRSF015601">
    <property type="entry name" value="MTase_slr0722"/>
    <property type="match status" value="1"/>
</dbReference>
<dbReference type="GO" id="GO:0070042">
    <property type="term" value="F:rRNA (uridine-N3-)-methyltransferase activity"/>
    <property type="evidence" value="ECO:0007669"/>
    <property type="project" value="TreeGrafter"/>
</dbReference>
<dbReference type="OrthoDB" id="9815641at2"/>
<dbReference type="EC" id="2.1.1.193" evidence="3 12"/>
<evidence type="ECO:0000256" key="5">
    <source>
        <dbReference type="ARBA" id="ARBA00022490"/>
    </source>
</evidence>
<feature type="domain" description="Ribosomal RNA small subunit methyltransferase E PUA-like" evidence="14">
    <location>
        <begin position="31"/>
        <end position="71"/>
    </location>
</feature>
<evidence type="ECO:0000256" key="8">
    <source>
        <dbReference type="ARBA" id="ARBA00022679"/>
    </source>
</evidence>
<dbReference type="NCBIfam" id="TIGR00046">
    <property type="entry name" value="RsmE family RNA methyltransferase"/>
    <property type="match status" value="1"/>
</dbReference>
<keyword evidence="9 12" id="KW-0949">S-adenosyl-L-methionine</keyword>
<evidence type="ECO:0000256" key="4">
    <source>
        <dbReference type="ARBA" id="ARBA00013673"/>
    </source>
</evidence>
<gene>
    <name evidence="15" type="ORF">DDE23_18535</name>
</gene>
<dbReference type="EMBL" id="QDDR01000010">
    <property type="protein sequence ID" value="PVE46202.1"/>
    <property type="molecule type" value="Genomic_DNA"/>
</dbReference>
<dbReference type="PANTHER" id="PTHR30027:SF3">
    <property type="entry name" value="16S RRNA (URACIL(1498)-N(3))-METHYLTRANSFERASE"/>
    <property type="match status" value="1"/>
</dbReference>
<dbReference type="PANTHER" id="PTHR30027">
    <property type="entry name" value="RIBOSOMAL RNA SMALL SUBUNIT METHYLTRANSFERASE E"/>
    <property type="match status" value="1"/>
</dbReference>
<name>A0A2T7UND2_9RHOB</name>
<comment type="similarity">
    <text evidence="2 12">Belongs to the RNA methyltransferase RsmE family.</text>
</comment>
<sequence>MPSDLSRNDPRPKVRLYVEQALGQGQHIAVTQDQAHYLGNVMRMPEGAEVAVFNGKAGEWRARIAGLSKRGGTLTCEAPVAPQLDPPDLWLLFAPIKKARTDFIVEKAVEMGASRILPVQTEFTNAERIRRDRLQAHAIEAAEQSAGTFVPEVAELQRLDRLLADWPEGRSLWWADESLAGATLAEPAPAPAAILIGPEGGFSPAERARLKALPQIRRLSLGPRILRADTAAVAALTLWQARHGDWPHQT</sequence>
<dbReference type="Pfam" id="PF04452">
    <property type="entry name" value="Methyltrans_RNA"/>
    <property type="match status" value="1"/>
</dbReference>
<evidence type="ECO:0000259" key="14">
    <source>
        <dbReference type="Pfam" id="PF20260"/>
    </source>
</evidence>
<dbReference type="GO" id="GO:0070475">
    <property type="term" value="P:rRNA base methylation"/>
    <property type="evidence" value="ECO:0007669"/>
    <property type="project" value="TreeGrafter"/>
</dbReference>
<keyword evidence="6 12" id="KW-0698">rRNA processing</keyword>
<evidence type="ECO:0000256" key="9">
    <source>
        <dbReference type="ARBA" id="ARBA00022691"/>
    </source>
</evidence>
<keyword evidence="16" id="KW-1185">Reference proteome</keyword>
<dbReference type="CDD" id="cd18084">
    <property type="entry name" value="RsmE-like"/>
    <property type="match status" value="1"/>
</dbReference>
<evidence type="ECO:0000256" key="10">
    <source>
        <dbReference type="ARBA" id="ARBA00025699"/>
    </source>
</evidence>
<evidence type="ECO:0000313" key="15">
    <source>
        <dbReference type="EMBL" id="PVE46202.1"/>
    </source>
</evidence>
<evidence type="ECO:0000313" key="16">
    <source>
        <dbReference type="Proteomes" id="UP000244810"/>
    </source>
</evidence>
<keyword evidence="5 12" id="KW-0963">Cytoplasm</keyword>
<dbReference type="InterPro" id="IPR006700">
    <property type="entry name" value="RsmE"/>
</dbReference>
<dbReference type="SUPFAM" id="SSF75217">
    <property type="entry name" value="alpha/beta knot"/>
    <property type="match status" value="1"/>
</dbReference>
<dbReference type="AlphaFoldDB" id="A0A2T7UND2"/>
<comment type="caution">
    <text evidence="15">The sequence shown here is derived from an EMBL/GenBank/DDBJ whole genome shotgun (WGS) entry which is preliminary data.</text>
</comment>
<dbReference type="InterPro" id="IPR015947">
    <property type="entry name" value="PUA-like_sf"/>
</dbReference>
<dbReference type="InterPro" id="IPR029026">
    <property type="entry name" value="tRNA_m1G_MTases_N"/>
</dbReference>
<evidence type="ECO:0000256" key="2">
    <source>
        <dbReference type="ARBA" id="ARBA00005528"/>
    </source>
</evidence>
<evidence type="ECO:0000256" key="12">
    <source>
        <dbReference type="PIRNR" id="PIRNR015601"/>
    </source>
</evidence>
<dbReference type="InterPro" id="IPR046887">
    <property type="entry name" value="RsmE_PUA-like"/>
</dbReference>
<protein>
    <recommendedName>
        <fullName evidence="4 12">Ribosomal RNA small subunit methyltransferase E</fullName>
        <ecNumber evidence="3 12">2.1.1.193</ecNumber>
    </recommendedName>
</protein>
<comment type="subcellular location">
    <subcellularLocation>
        <location evidence="1 12">Cytoplasm</location>
    </subcellularLocation>
</comment>
<dbReference type="NCBIfam" id="NF008696">
    <property type="entry name" value="PRK11713.3-5"/>
    <property type="match status" value="1"/>
</dbReference>
<evidence type="ECO:0000256" key="7">
    <source>
        <dbReference type="ARBA" id="ARBA00022603"/>
    </source>
</evidence>
<dbReference type="Pfam" id="PF20260">
    <property type="entry name" value="PUA_4"/>
    <property type="match status" value="1"/>
</dbReference>
<organism evidence="15 16">
    <name type="scientific">Pararhodobacter aggregans</name>
    <dbReference type="NCBI Taxonomy" id="404875"/>
    <lineage>
        <taxon>Bacteria</taxon>
        <taxon>Pseudomonadati</taxon>
        <taxon>Pseudomonadota</taxon>
        <taxon>Alphaproteobacteria</taxon>
        <taxon>Rhodobacterales</taxon>
        <taxon>Paracoccaceae</taxon>
        <taxon>Pararhodobacter</taxon>
    </lineage>
</organism>
<dbReference type="InterPro" id="IPR029028">
    <property type="entry name" value="Alpha/beta_knot_MTases"/>
</dbReference>
<accession>A0A2T7UND2</accession>
<dbReference type="Gene3D" id="3.40.1280.10">
    <property type="match status" value="1"/>
</dbReference>
<dbReference type="GO" id="GO:0005737">
    <property type="term" value="C:cytoplasm"/>
    <property type="evidence" value="ECO:0007669"/>
    <property type="project" value="UniProtKB-SubCell"/>
</dbReference>
<evidence type="ECO:0000256" key="1">
    <source>
        <dbReference type="ARBA" id="ARBA00004496"/>
    </source>
</evidence>
<comment type="catalytic activity">
    <reaction evidence="11 12">
        <text>uridine(1498) in 16S rRNA + S-adenosyl-L-methionine = N(3)-methyluridine(1498) in 16S rRNA + S-adenosyl-L-homocysteine + H(+)</text>
        <dbReference type="Rhea" id="RHEA:42920"/>
        <dbReference type="Rhea" id="RHEA-COMP:10283"/>
        <dbReference type="Rhea" id="RHEA-COMP:10284"/>
        <dbReference type="ChEBI" id="CHEBI:15378"/>
        <dbReference type="ChEBI" id="CHEBI:57856"/>
        <dbReference type="ChEBI" id="CHEBI:59789"/>
        <dbReference type="ChEBI" id="CHEBI:65315"/>
        <dbReference type="ChEBI" id="CHEBI:74502"/>
        <dbReference type="EC" id="2.1.1.193"/>
    </reaction>
</comment>
<evidence type="ECO:0000256" key="3">
    <source>
        <dbReference type="ARBA" id="ARBA00012328"/>
    </source>
</evidence>
<reference evidence="15 16" key="1">
    <citation type="journal article" date="2011" name="Syst. Appl. Microbiol.">
        <title>Defluviimonas denitrificans gen. nov., sp. nov., and Pararhodobacter aggregans gen. nov., sp. nov., non-phototrophic Rhodobacteraceae from the biofilter of a marine aquaculture.</title>
        <authorList>
            <person name="Foesel B.U."/>
            <person name="Drake H.L."/>
            <person name="Schramm A."/>
        </authorList>
    </citation>
    <scope>NUCLEOTIDE SEQUENCE [LARGE SCALE GENOMIC DNA]</scope>
    <source>
        <strain evidence="15 16">D1-19</strain>
    </source>
</reference>
<keyword evidence="8 12" id="KW-0808">Transferase</keyword>
<proteinExistence type="inferred from homology"/>
<evidence type="ECO:0000256" key="6">
    <source>
        <dbReference type="ARBA" id="ARBA00022552"/>
    </source>
</evidence>